<organism evidence="1 2">
    <name type="scientific">Panacibacter ginsenosidivorans</name>
    <dbReference type="NCBI Taxonomy" id="1813871"/>
    <lineage>
        <taxon>Bacteria</taxon>
        <taxon>Pseudomonadati</taxon>
        <taxon>Bacteroidota</taxon>
        <taxon>Chitinophagia</taxon>
        <taxon>Chitinophagales</taxon>
        <taxon>Chitinophagaceae</taxon>
        <taxon>Panacibacter</taxon>
    </lineage>
</organism>
<evidence type="ECO:0000313" key="2">
    <source>
        <dbReference type="Proteomes" id="UP000321533"/>
    </source>
</evidence>
<dbReference type="RefSeq" id="WP_147189635.1">
    <property type="nucleotide sequence ID" value="NZ_CP042435.1"/>
</dbReference>
<dbReference type="Proteomes" id="UP000321533">
    <property type="component" value="Chromosome"/>
</dbReference>
<sequence length="76" mass="8707">MWEVITTLSEIDTVHTGTLLAEKNPQSAENITIFRVSDKKGDSITLQPKDNYDADSGITVEADELFDRNWWMFKND</sequence>
<dbReference type="AlphaFoldDB" id="A0A5B8VC29"/>
<accession>A0A5B8VC29</accession>
<keyword evidence="2" id="KW-1185">Reference proteome</keyword>
<dbReference type="KEGG" id="pgin:FRZ67_11165"/>
<evidence type="ECO:0000313" key="1">
    <source>
        <dbReference type="EMBL" id="QEC67828.1"/>
    </source>
</evidence>
<protein>
    <submittedName>
        <fullName evidence="1">Uncharacterized protein</fullName>
    </submittedName>
</protein>
<gene>
    <name evidence="1" type="ORF">FRZ67_11165</name>
</gene>
<proteinExistence type="predicted"/>
<name>A0A5B8VC29_9BACT</name>
<dbReference type="EMBL" id="CP042435">
    <property type="protein sequence ID" value="QEC67828.1"/>
    <property type="molecule type" value="Genomic_DNA"/>
</dbReference>
<reference evidence="1 2" key="1">
    <citation type="journal article" date="2016" name="Int. J. Syst. Evol. Microbiol.">
        <title>Panacibacter ginsenosidivorans gen. nov., sp. nov., with ginsenoside converting activity isolated from soil of a ginseng field.</title>
        <authorList>
            <person name="Siddiqi M.Z."/>
            <person name="Muhammad Shafi S."/>
            <person name="Choi K.D."/>
            <person name="Im W.T."/>
        </authorList>
    </citation>
    <scope>NUCLEOTIDE SEQUENCE [LARGE SCALE GENOMIC DNA]</scope>
    <source>
        <strain evidence="1 2">Gsoil1550</strain>
    </source>
</reference>